<dbReference type="SUPFAM" id="SSF54427">
    <property type="entry name" value="NTF2-like"/>
    <property type="match status" value="1"/>
</dbReference>
<dbReference type="RefSeq" id="XP_040775902.1">
    <property type="nucleotide sequence ID" value="XM_040924203.1"/>
</dbReference>
<gene>
    <name evidence="2" type="ORF">M406DRAFT_42756</name>
</gene>
<dbReference type="AlphaFoldDB" id="A0A9P4Y1L5"/>
<dbReference type="InterPro" id="IPR032710">
    <property type="entry name" value="NTF2-like_dom_sf"/>
</dbReference>
<feature type="region of interest" description="Disordered" evidence="1">
    <location>
        <begin position="150"/>
        <end position="296"/>
    </location>
</feature>
<name>A0A9P4Y1L5_CRYP1</name>
<evidence type="ECO:0000313" key="3">
    <source>
        <dbReference type="Proteomes" id="UP000803844"/>
    </source>
</evidence>
<sequence length="548" mass="60690">MALQAVYKQFLAAPNSSALAQDASLHYITTTTSFYGPTDIIKHLNSQRNLIKKKGEEFITVVEGQGALAVQTELSLEFQDQGGAYLPGLDEQFLYDRVFHIVRFDSNGKIATVQQSWDQGALLKQLEVIGKTGRNWPIRDNQDQIKLITKTGGKPADPAPSQVVQRPRENSTHATRDAHATLHSFQHPRDEEPAPIVSPFSGTRPRQRTFEEILGDEPLPDSPEHQSPSKSVAPKIGAGKNFQPSRLFDKAEDDEPEPESPEGVKSTTRYMKPHPTKYDHFDFVDGSDPSDAPQAGVAFEAIKSKHRSQWAFEDFVTPQKPKPSKTFRHQDVRHWGTDDKDIDESPAKPVALGKARRDANTQIELQDDGEGERPSQRPGARPRGAMHNSGMGLYKNHMVTDDGSEPIQSPDPRALGNITNLKHRSKTYGPHFEMADESPTQDAHKAPSAPVPEDRKKAVNMMQANWSAYDESPSSQKENSKPSAKETPRDMRENGPNHRIKLAGDGMGNPKGGRGWSLGDESDGEKQPAPMPGRKGAAQKAANNFWEF</sequence>
<feature type="region of interest" description="Disordered" evidence="1">
    <location>
        <begin position="313"/>
        <end position="548"/>
    </location>
</feature>
<feature type="compositionally biased region" description="Basic and acidic residues" evidence="1">
    <location>
        <begin position="166"/>
        <end position="180"/>
    </location>
</feature>
<dbReference type="EMBL" id="MU032348">
    <property type="protein sequence ID" value="KAF3764941.1"/>
    <property type="molecule type" value="Genomic_DNA"/>
</dbReference>
<evidence type="ECO:0000256" key="1">
    <source>
        <dbReference type="SAM" id="MobiDB-lite"/>
    </source>
</evidence>
<dbReference type="GeneID" id="63841332"/>
<proteinExistence type="predicted"/>
<keyword evidence="3" id="KW-1185">Reference proteome</keyword>
<feature type="compositionally biased region" description="Basic and acidic residues" evidence="1">
    <location>
        <begin position="328"/>
        <end position="346"/>
    </location>
</feature>
<protein>
    <recommendedName>
        <fullName evidence="4">NTF2 domain-containing protein</fullName>
    </recommendedName>
</protein>
<reference evidence="2" key="1">
    <citation type="journal article" date="2020" name="Phytopathology">
        <title>Genome sequence of the chestnut blight fungus Cryphonectria parasitica EP155: A fundamental resource for an archetypical invasive plant pathogen.</title>
        <authorList>
            <person name="Crouch J.A."/>
            <person name="Dawe A."/>
            <person name="Aerts A."/>
            <person name="Barry K."/>
            <person name="Churchill A.C.L."/>
            <person name="Grimwood J."/>
            <person name="Hillman B."/>
            <person name="Milgroom M.G."/>
            <person name="Pangilinan J."/>
            <person name="Smith M."/>
            <person name="Salamov A."/>
            <person name="Schmutz J."/>
            <person name="Yadav J."/>
            <person name="Grigoriev I.V."/>
            <person name="Nuss D."/>
        </authorList>
    </citation>
    <scope>NUCLEOTIDE SEQUENCE</scope>
    <source>
        <strain evidence="2">EP155</strain>
    </source>
</reference>
<evidence type="ECO:0008006" key="4">
    <source>
        <dbReference type="Google" id="ProtNLM"/>
    </source>
</evidence>
<feature type="compositionally biased region" description="Basic and acidic residues" evidence="1">
    <location>
        <begin position="478"/>
        <end position="496"/>
    </location>
</feature>
<feature type="compositionally biased region" description="Gly residues" evidence="1">
    <location>
        <begin position="505"/>
        <end position="516"/>
    </location>
</feature>
<accession>A0A9P4Y1L5</accession>
<feature type="compositionally biased region" description="Polar residues" evidence="1">
    <location>
        <begin position="462"/>
        <end position="477"/>
    </location>
</feature>
<feature type="compositionally biased region" description="Acidic residues" evidence="1">
    <location>
        <begin position="251"/>
        <end position="260"/>
    </location>
</feature>
<dbReference type="Proteomes" id="UP000803844">
    <property type="component" value="Unassembled WGS sequence"/>
</dbReference>
<comment type="caution">
    <text evidence="2">The sequence shown here is derived from an EMBL/GenBank/DDBJ whole genome shotgun (WGS) entry which is preliminary data.</text>
</comment>
<dbReference type="OrthoDB" id="1162399at2759"/>
<organism evidence="2 3">
    <name type="scientific">Cryphonectria parasitica (strain ATCC 38755 / EP155)</name>
    <dbReference type="NCBI Taxonomy" id="660469"/>
    <lineage>
        <taxon>Eukaryota</taxon>
        <taxon>Fungi</taxon>
        <taxon>Dikarya</taxon>
        <taxon>Ascomycota</taxon>
        <taxon>Pezizomycotina</taxon>
        <taxon>Sordariomycetes</taxon>
        <taxon>Sordariomycetidae</taxon>
        <taxon>Diaporthales</taxon>
        <taxon>Cryphonectriaceae</taxon>
        <taxon>Cryphonectria-Endothia species complex</taxon>
        <taxon>Cryphonectria</taxon>
    </lineage>
</organism>
<evidence type="ECO:0000313" key="2">
    <source>
        <dbReference type="EMBL" id="KAF3764941.1"/>
    </source>
</evidence>